<dbReference type="InterPro" id="IPR011006">
    <property type="entry name" value="CheY-like_superfamily"/>
</dbReference>
<dbReference type="GO" id="GO:0000156">
    <property type="term" value="F:phosphorelay response regulator activity"/>
    <property type="evidence" value="ECO:0007669"/>
    <property type="project" value="TreeGrafter"/>
</dbReference>
<dbReference type="SMART" id="SM00862">
    <property type="entry name" value="Trans_reg_C"/>
    <property type="match status" value="1"/>
</dbReference>
<evidence type="ECO:0000256" key="2">
    <source>
        <dbReference type="ARBA" id="ARBA00023012"/>
    </source>
</evidence>
<keyword evidence="11" id="KW-1185">Reference proteome</keyword>
<feature type="domain" description="Response regulatory" evidence="8">
    <location>
        <begin position="42"/>
        <end position="154"/>
    </location>
</feature>
<dbReference type="InterPro" id="IPR001867">
    <property type="entry name" value="OmpR/PhoB-type_DNA-bd"/>
</dbReference>
<protein>
    <submittedName>
        <fullName evidence="10">Two component transcriptional regulator, winged helix family</fullName>
    </submittedName>
</protein>
<dbReference type="CDD" id="cd00383">
    <property type="entry name" value="trans_reg_C"/>
    <property type="match status" value="1"/>
</dbReference>
<dbReference type="GO" id="GO:0005829">
    <property type="term" value="C:cytosol"/>
    <property type="evidence" value="ECO:0007669"/>
    <property type="project" value="TreeGrafter"/>
</dbReference>
<dbReference type="Proteomes" id="UP000219439">
    <property type="component" value="Unassembled WGS sequence"/>
</dbReference>
<dbReference type="Gene3D" id="6.10.250.690">
    <property type="match status" value="1"/>
</dbReference>
<evidence type="ECO:0000259" key="9">
    <source>
        <dbReference type="PROSITE" id="PS51755"/>
    </source>
</evidence>
<proteinExistence type="predicted"/>
<evidence type="ECO:0000256" key="3">
    <source>
        <dbReference type="ARBA" id="ARBA00023015"/>
    </source>
</evidence>
<dbReference type="PANTHER" id="PTHR48111:SF4">
    <property type="entry name" value="DNA-BINDING DUAL TRANSCRIPTIONAL REGULATOR OMPR"/>
    <property type="match status" value="1"/>
</dbReference>
<keyword evidence="4 7" id="KW-0238">DNA-binding</keyword>
<dbReference type="OrthoDB" id="9802426at2"/>
<sequence>MFLFQKTKHNRVNVTNCNIIDLVVTIALFETTENPGEGSVRRIHIIEDDPEISALLSSYLTERQFECTVSASAEEAYQHAPDLFDLMIVDVMLPGDSGLEVCRHIRQMSDIPIIILSAVKGDTERIIGIELGADDYIEKPFNPRELLARINALLRRTGSHQAKATSGKLQFSGWVLDLSAEQLHGPGNLLVPLSTREYSVLAILARTSPNPVSRDDLAQLLIGQDIEPGDRRIDILVSRLRKKLFDIDKEADFIRTVRNQGYKFCSDITPLDAAASNQTSSGGRRE</sequence>
<dbReference type="EMBL" id="OBEL01000008">
    <property type="protein sequence ID" value="SNZ21428.1"/>
    <property type="molecule type" value="Genomic_DNA"/>
</dbReference>
<dbReference type="Pfam" id="PF00072">
    <property type="entry name" value="Response_reg"/>
    <property type="match status" value="1"/>
</dbReference>
<evidence type="ECO:0000313" key="11">
    <source>
        <dbReference type="Proteomes" id="UP000219439"/>
    </source>
</evidence>
<keyword evidence="2" id="KW-0902">Two-component regulatory system</keyword>
<evidence type="ECO:0000256" key="5">
    <source>
        <dbReference type="ARBA" id="ARBA00023163"/>
    </source>
</evidence>
<name>A0A285PJ32_9HYPH</name>
<dbReference type="InterPro" id="IPR001789">
    <property type="entry name" value="Sig_transdc_resp-reg_receiver"/>
</dbReference>
<dbReference type="PROSITE" id="PS51755">
    <property type="entry name" value="OMPR_PHOB"/>
    <property type="match status" value="1"/>
</dbReference>
<gene>
    <name evidence="10" type="ORF">SAMN06265368_4548</name>
</gene>
<dbReference type="InterPro" id="IPR016032">
    <property type="entry name" value="Sig_transdc_resp-reg_C-effctor"/>
</dbReference>
<dbReference type="PROSITE" id="PS50110">
    <property type="entry name" value="RESPONSE_REGULATORY"/>
    <property type="match status" value="1"/>
</dbReference>
<dbReference type="GO" id="GO:0000976">
    <property type="term" value="F:transcription cis-regulatory region binding"/>
    <property type="evidence" value="ECO:0007669"/>
    <property type="project" value="TreeGrafter"/>
</dbReference>
<dbReference type="Gene3D" id="1.10.10.10">
    <property type="entry name" value="Winged helix-like DNA-binding domain superfamily/Winged helix DNA-binding domain"/>
    <property type="match status" value="1"/>
</dbReference>
<feature type="domain" description="OmpR/PhoB-type" evidence="9">
    <location>
        <begin position="166"/>
        <end position="266"/>
    </location>
</feature>
<evidence type="ECO:0000313" key="10">
    <source>
        <dbReference type="EMBL" id="SNZ21428.1"/>
    </source>
</evidence>
<organism evidence="10 11">
    <name type="scientific">Cohaesibacter gelatinilyticus</name>
    <dbReference type="NCBI Taxonomy" id="372072"/>
    <lineage>
        <taxon>Bacteria</taxon>
        <taxon>Pseudomonadati</taxon>
        <taxon>Pseudomonadota</taxon>
        <taxon>Alphaproteobacteria</taxon>
        <taxon>Hyphomicrobiales</taxon>
        <taxon>Cohaesibacteraceae</taxon>
    </lineage>
</organism>
<dbReference type="GO" id="GO:0006355">
    <property type="term" value="P:regulation of DNA-templated transcription"/>
    <property type="evidence" value="ECO:0007669"/>
    <property type="project" value="InterPro"/>
</dbReference>
<keyword evidence="3" id="KW-0805">Transcription regulation</keyword>
<dbReference type="PANTHER" id="PTHR48111">
    <property type="entry name" value="REGULATOR OF RPOS"/>
    <property type="match status" value="1"/>
</dbReference>
<evidence type="ECO:0000256" key="7">
    <source>
        <dbReference type="PROSITE-ProRule" id="PRU01091"/>
    </source>
</evidence>
<keyword evidence="5" id="KW-0804">Transcription</keyword>
<dbReference type="InterPro" id="IPR039420">
    <property type="entry name" value="WalR-like"/>
</dbReference>
<feature type="DNA-binding region" description="OmpR/PhoB-type" evidence="7">
    <location>
        <begin position="166"/>
        <end position="266"/>
    </location>
</feature>
<dbReference type="SMART" id="SM00448">
    <property type="entry name" value="REC"/>
    <property type="match status" value="1"/>
</dbReference>
<dbReference type="GO" id="GO:0032993">
    <property type="term" value="C:protein-DNA complex"/>
    <property type="evidence" value="ECO:0007669"/>
    <property type="project" value="TreeGrafter"/>
</dbReference>
<dbReference type="Gene3D" id="3.40.50.2300">
    <property type="match status" value="1"/>
</dbReference>
<evidence type="ECO:0000256" key="4">
    <source>
        <dbReference type="ARBA" id="ARBA00023125"/>
    </source>
</evidence>
<dbReference type="SUPFAM" id="SSF52172">
    <property type="entry name" value="CheY-like"/>
    <property type="match status" value="1"/>
</dbReference>
<feature type="modified residue" description="4-aspartylphosphate" evidence="6">
    <location>
        <position position="90"/>
    </location>
</feature>
<dbReference type="Pfam" id="PF00486">
    <property type="entry name" value="Trans_reg_C"/>
    <property type="match status" value="1"/>
</dbReference>
<evidence type="ECO:0000256" key="6">
    <source>
        <dbReference type="PROSITE-ProRule" id="PRU00169"/>
    </source>
</evidence>
<dbReference type="AlphaFoldDB" id="A0A285PJ32"/>
<evidence type="ECO:0000259" key="8">
    <source>
        <dbReference type="PROSITE" id="PS50110"/>
    </source>
</evidence>
<evidence type="ECO:0000256" key="1">
    <source>
        <dbReference type="ARBA" id="ARBA00022553"/>
    </source>
</evidence>
<accession>A0A285PJ32</accession>
<keyword evidence="1 6" id="KW-0597">Phosphoprotein</keyword>
<reference evidence="10 11" key="1">
    <citation type="submission" date="2017-09" db="EMBL/GenBank/DDBJ databases">
        <authorList>
            <person name="Ehlers B."/>
            <person name="Leendertz F.H."/>
        </authorList>
    </citation>
    <scope>NUCLEOTIDE SEQUENCE [LARGE SCALE GENOMIC DNA]</scope>
    <source>
        <strain evidence="10 11">DSM 18289</strain>
    </source>
</reference>
<dbReference type="SUPFAM" id="SSF46894">
    <property type="entry name" value="C-terminal effector domain of the bipartite response regulators"/>
    <property type="match status" value="1"/>
</dbReference>
<dbReference type="InterPro" id="IPR036388">
    <property type="entry name" value="WH-like_DNA-bd_sf"/>
</dbReference>